<protein>
    <submittedName>
        <fullName evidence="2">Metallophosphoesterase</fullName>
    </submittedName>
</protein>
<dbReference type="InterPro" id="IPR004843">
    <property type="entry name" value="Calcineurin-like_PHP"/>
</dbReference>
<dbReference type="Gene3D" id="3.60.21.10">
    <property type="match status" value="1"/>
</dbReference>
<comment type="caution">
    <text evidence="2">The sequence shown here is derived from an EMBL/GenBank/DDBJ whole genome shotgun (WGS) entry which is preliminary data.</text>
</comment>
<proteinExistence type="predicted"/>
<dbReference type="RefSeq" id="WP_275473233.1">
    <property type="nucleotide sequence ID" value="NZ_CP162940.1"/>
</dbReference>
<dbReference type="SUPFAM" id="SSF56300">
    <property type="entry name" value="Metallo-dependent phosphatases"/>
    <property type="match status" value="1"/>
</dbReference>
<sequence length="254" mass="28755">MYWFVCAVCVAVGIFYGTFILPTRWLKVERVRIPLNTGLKIVQISDLHVERNRIRPEAIKAVIDQESPDLLCITGDFLDKRNAFVLLVPFLEMLQSTGIKTYAVLGNHDYMLKRPSELVQLLEQFGIRVLINETVELPAAHLVGIDDFDSGHSDEEVLRSVPPGKPIVVMTHDPTLTLFLNHRFDYLFAGHLHGKQFNIPFLFKFKDMGPLAASGVYKGVHATERGTLYISKGVGQSGYNFRFLVRSEITVHEL</sequence>
<dbReference type="PANTHER" id="PTHR31302:SF0">
    <property type="entry name" value="TRANSMEMBRANE PROTEIN WITH METALLOPHOSPHOESTERASE DOMAIN"/>
    <property type="match status" value="1"/>
</dbReference>
<organism evidence="2 3">
    <name type="scientific">Alicyclobacillus fastidiosus</name>
    <dbReference type="NCBI Taxonomy" id="392011"/>
    <lineage>
        <taxon>Bacteria</taxon>
        <taxon>Bacillati</taxon>
        <taxon>Bacillota</taxon>
        <taxon>Bacilli</taxon>
        <taxon>Bacillales</taxon>
        <taxon>Alicyclobacillaceae</taxon>
        <taxon>Alicyclobacillus</taxon>
    </lineage>
</organism>
<reference evidence="2 3" key="1">
    <citation type="journal article" date="2024" name="Int. J. Mol. Sci.">
        <title>Exploration of Alicyclobacillus spp. Genome in Search of Antibiotic Resistance.</title>
        <authorList>
            <person name="Bucka-Kolendo J."/>
            <person name="Kiousi D.E."/>
            <person name="Dekowska A."/>
            <person name="Mikolajczuk-Szczyrba A."/>
            <person name="Karadedos D.M."/>
            <person name="Michael P."/>
            <person name="Galanis A."/>
            <person name="Sokolowska B."/>
        </authorList>
    </citation>
    <scope>NUCLEOTIDE SEQUENCE [LARGE SCALE GENOMIC DNA]</scope>
    <source>
        <strain evidence="2 3">KKP 3000</strain>
    </source>
</reference>
<name>A0ABV5AK13_9BACL</name>
<keyword evidence="3" id="KW-1185">Reference proteome</keyword>
<feature type="domain" description="Calcineurin-like phosphoesterase" evidence="1">
    <location>
        <begin position="39"/>
        <end position="194"/>
    </location>
</feature>
<dbReference type="PANTHER" id="PTHR31302">
    <property type="entry name" value="TRANSMEMBRANE PROTEIN WITH METALLOPHOSPHOESTERASE DOMAIN-RELATED"/>
    <property type="match status" value="1"/>
</dbReference>
<dbReference type="Pfam" id="PF00149">
    <property type="entry name" value="Metallophos"/>
    <property type="match status" value="1"/>
</dbReference>
<dbReference type="Proteomes" id="UP001579974">
    <property type="component" value="Unassembled WGS sequence"/>
</dbReference>
<dbReference type="InterPro" id="IPR051158">
    <property type="entry name" value="Metallophosphoesterase_sf"/>
</dbReference>
<evidence type="ECO:0000313" key="2">
    <source>
        <dbReference type="EMBL" id="MFB5192466.1"/>
    </source>
</evidence>
<evidence type="ECO:0000313" key="3">
    <source>
        <dbReference type="Proteomes" id="UP001579974"/>
    </source>
</evidence>
<accession>A0ABV5AK13</accession>
<evidence type="ECO:0000259" key="1">
    <source>
        <dbReference type="Pfam" id="PF00149"/>
    </source>
</evidence>
<dbReference type="EMBL" id="JBDXSU010000022">
    <property type="protein sequence ID" value="MFB5192466.1"/>
    <property type="molecule type" value="Genomic_DNA"/>
</dbReference>
<gene>
    <name evidence="2" type="ORF">KKP3000_001669</name>
</gene>
<dbReference type="InterPro" id="IPR029052">
    <property type="entry name" value="Metallo-depent_PP-like"/>
</dbReference>